<dbReference type="OrthoDB" id="9805931at2"/>
<dbReference type="RefSeq" id="WP_013763952.1">
    <property type="nucleotide sequence ID" value="NC_015510.1"/>
</dbReference>
<dbReference type="GO" id="GO:0030288">
    <property type="term" value="C:outer membrane-bounded periplasmic space"/>
    <property type="evidence" value="ECO:0007669"/>
    <property type="project" value="TreeGrafter"/>
</dbReference>
<organism evidence="4 5">
    <name type="scientific">Haliscomenobacter hydrossis (strain ATCC 27775 / DSM 1100 / LMG 10767 / O)</name>
    <dbReference type="NCBI Taxonomy" id="760192"/>
    <lineage>
        <taxon>Bacteria</taxon>
        <taxon>Pseudomonadati</taxon>
        <taxon>Bacteroidota</taxon>
        <taxon>Saprospiria</taxon>
        <taxon>Saprospirales</taxon>
        <taxon>Haliscomenobacteraceae</taxon>
        <taxon>Haliscomenobacter</taxon>
    </lineage>
</organism>
<reference evidence="4 5" key="1">
    <citation type="journal article" date="2011" name="Stand. Genomic Sci.">
        <title>Complete genome sequence of Haliscomenobacter hydrossis type strain (O).</title>
        <authorList>
            <consortium name="US DOE Joint Genome Institute (JGI-PGF)"/>
            <person name="Daligault H."/>
            <person name="Lapidus A."/>
            <person name="Zeytun A."/>
            <person name="Nolan M."/>
            <person name="Lucas S."/>
            <person name="Del Rio T.G."/>
            <person name="Tice H."/>
            <person name="Cheng J.F."/>
            <person name="Tapia R."/>
            <person name="Han C."/>
            <person name="Goodwin L."/>
            <person name="Pitluck S."/>
            <person name="Liolios K."/>
            <person name="Pagani I."/>
            <person name="Ivanova N."/>
            <person name="Huntemann M."/>
            <person name="Mavromatis K."/>
            <person name="Mikhailova N."/>
            <person name="Pati A."/>
            <person name="Chen A."/>
            <person name="Palaniappan K."/>
            <person name="Land M."/>
            <person name="Hauser L."/>
            <person name="Brambilla E.M."/>
            <person name="Rohde M."/>
            <person name="Verbarg S."/>
            <person name="Goker M."/>
            <person name="Bristow J."/>
            <person name="Eisen J.A."/>
            <person name="Markowitz V."/>
            <person name="Hugenholtz P."/>
            <person name="Kyrpides N.C."/>
            <person name="Klenk H.P."/>
            <person name="Woyke T."/>
        </authorList>
    </citation>
    <scope>NUCLEOTIDE SEQUENCE [LARGE SCALE GENOMIC DNA]</scope>
    <source>
        <strain evidence="5">ATCC 27775 / DSM 1100 / LMG 10767 / O</strain>
    </source>
</reference>
<dbReference type="eggNOG" id="COG1452">
    <property type="taxonomic scope" value="Bacteria"/>
</dbReference>
<name>F4KYF7_HALH1</name>
<protein>
    <submittedName>
        <fullName evidence="4">OstA family protein</fullName>
    </submittedName>
</protein>
<evidence type="ECO:0000259" key="3">
    <source>
        <dbReference type="Pfam" id="PF13100"/>
    </source>
</evidence>
<keyword evidence="1" id="KW-0732">Signal</keyword>
<reference key="2">
    <citation type="submission" date="2011-04" db="EMBL/GenBank/DDBJ databases">
        <title>Complete sequence of chromosome of Haliscomenobacter hydrossis DSM 1100.</title>
        <authorList>
            <consortium name="US DOE Joint Genome Institute (JGI-PGF)"/>
            <person name="Lucas S."/>
            <person name="Han J."/>
            <person name="Lapidus A."/>
            <person name="Bruce D."/>
            <person name="Goodwin L."/>
            <person name="Pitluck S."/>
            <person name="Peters L."/>
            <person name="Kyrpides N."/>
            <person name="Mavromatis K."/>
            <person name="Ivanova N."/>
            <person name="Ovchinnikova G."/>
            <person name="Pagani I."/>
            <person name="Daligault H."/>
            <person name="Detter J.C."/>
            <person name="Han C."/>
            <person name="Land M."/>
            <person name="Hauser L."/>
            <person name="Markowitz V."/>
            <person name="Cheng J.-F."/>
            <person name="Hugenholtz P."/>
            <person name="Woyke T."/>
            <person name="Wu D."/>
            <person name="Verbarg S."/>
            <person name="Frueling A."/>
            <person name="Brambilla E."/>
            <person name="Klenk H.-P."/>
            <person name="Eisen J.A."/>
        </authorList>
    </citation>
    <scope>NUCLEOTIDE SEQUENCE</scope>
    <source>
        <strain>DSM 1100</strain>
    </source>
</reference>
<dbReference type="HOGENOM" id="CLU_014976_1_1_10"/>
<dbReference type="AlphaFoldDB" id="F4KYF7"/>
<dbReference type="Pfam" id="PF13100">
    <property type="entry name" value="OstA_2"/>
    <property type="match status" value="1"/>
</dbReference>
<dbReference type="Gene3D" id="2.60.450.10">
    <property type="entry name" value="Lipopolysaccharide (LPS) transport protein A like domain"/>
    <property type="match status" value="2"/>
</dbReference>
<dbReference type="PANTHER" id="PTHR36504:SF1">
    <property type="entry name" value="LIPOPOLYSACCHARIDE EXPORT SYSTEM PROTEIN LPTA"/>
    <property type="match status" value="1"/>
</dbReference>
<dbReference type="InterPro" id="IPR005653">
    <property type="entry name" value="OstA-like_N"/>
</dbReference>
<dbReference type="PANTHER" id="PTHR36504">
    <property type="entry name" value="LIPOPOLYSACCHARIDE EXPORT SYSTEM PROTEIN LPTA"/>
    <property type="match status" value="1"/>
</dbReference>
<dbReference type="Proteomes" id="UP000008461">
    <property type="component" value="Chromosome"/>
</dbReference>
<dbReference type="eggNOG" id="COG1934">
    <property type="taxonomic scope" value="Bacteria"/>
</dbReference>
<dbReference type="GO" id="GO:0015920">
    <property type="term" value="P:lipopolysaccharide transport"/>
    <property type="evidence" value="ECO:0007669"/>
    <property type="project" value="TreeGrafter"/>
</dbReference>
<feature type="domain" description="Organic solvent tolerance-like N-terminal" evidence="3">
    <location>
        <begin position="33"/>
        <end position="187"/>
    </location>
</feature>
<dbReference type="InterPro" id="IPR052037">
    <property type="entry name" value="LPS_export_LptA"/>
</dbReference>
<evidence type="ECO:0000256" key="1">
    <source>
        <dbReference type="ARBA" id="ARBA00022729"/>
    </source>
</evidence>
<feature type="domain" description="Organic solvent tolerance-like N-terminal" evidence="2">
    <location>
        <begin position="223"/>
        <end position="280"/>
    </location>
</feature>
<keyword evidence="5" id="KW-1185">Reference proteome</keyword>
<evidence type="ECO:0000313" key="5">
    <source>
        <dbReference type="Proteomes" id="UP000008461"/>
    </source>
</evidence>
<evidence type="ECO:0000259" key="2">
    <source>
        <dbReference type="Pfam" id="PF03968"/>
    </source>
</evidence>
<dbReference type="Pfam" id="PF03968">
    <property type="entry name" value="LptD_N"/>
    <property type="match status" value="1"/>
</dbReference>
<dbReference type="GO" id="GO:0009279">
    <property type="term" value="C:cell outer membrane"/>
    <property type="evidence" value="ECO:0007669"/>
    <property type="project" value="TreeGrafter"/>
</dbReference>
<dbReference type="EMBL" id="CP002691">
    <property type="protein sequence ID" value="AEE49398.1"/>
    <property type="molecule type" value="Genomic_DNA"/>
</dbReference>
<accession>F4KYF7</accession>
<evidence type="ECO:0000313" key="4">
    <source>
        <dbReference type="EMBL" id="AEE49398.1"/>
    </source>
</evidence>
<sequence length="639" mass="72195">MYRQLWLIGLVLMVLGGIRLQAQTPGPVKEGSRVKVNYSDKLLYDKRGETTIQRLKGNVELKQDSVYMYCDSAIIENETQVYAYGNVVIQQGDSLKIFADEAQYDGESKIANLLGRVILVNGDRKLYTRRLDYRTDTRVAYYTNNATMVSDSLSLTSKVGYYYVATKEAQFREKVTAEGPRFRLKADSLNYNTESKVVDFLGPTIITTDSSKVYCEDGFYDTANNRAEFSGNAQYVKNDQQAEADTITYDDNLKIYSLRGNARVEDSTRLAIGNLIRYDELQDTTFLQGNARYREKEQDINSEIISYNRKKGTFKTLGRTFISDPPNLMEADQIGFDDATGFGLATGNVMWRDTAAELSINSARAEYGKKTDYLKATGGPKGRPELITIAEGDSLFLSADTLLAVKDTLITTKSDTLQAAQRDTVQADSNRILHAYHNARIFKKDFQAVCDSLVYSTRDSLFALYGNPIVWSDTSQFTADTMYITLKNKKIDKIIMRSNSFIIVISDGTYFNQIKARNVVSHFVESNLKRMDAFGNAEVIYYAKDDGGAYVGVNKTECSEMVIRFGAKNAVEKITFITEPKSTLSPMGTTNHRSLRLKGFRWEVNTRPLKREDIFLVFGTQNRTQPANRIKINTDEEEK</sequence>
<dbReference type="KEGG" id="hhy:Halhy_1506"/>
<proteinExistence type="predicted"/>
<dbReference type="GO" id="GO:0017089">
    <property type="term" value="F:glycolipid transfer activity"/>
    <property type="evidence" value="ECO:0007669"/>
    <property type="project" value="TreeGrafter"/>
</dbReference>
<gene>
    <name evidence="4" type="ordered locus">Halhy_1506</name>
</gene>
<dbReference type="STRING" id="760192.Halhy_1506"/>